<protein>
    <recommendedName>
        <fullName evidence="5">Chlororespiratory reduction 3</fullName>
    </recommendedName>
</protein>
<keyword evidence="4" id="KW-1185">Reference proteome</keyword>
<proteinExistence type="predicted"/>
<dbReference type="EMBL" id="CM007371">
    <property type="protein sequence ID" value="OIW01963.1"/>
    <property type="molecule type" value="Genomic_DNA"/>
</dbReference>
<feature type="region of interest" description="Disordered" evidence="1">
    <location>
        <begin position="19"/>
        <end position="57"/>
    </location>
</feature>
<dbReference type="AlphaFoldDB" id="A0A1J7HNG3"/>
<evidence type="ECO:0000256" key="1">
    <source>
        <dbReference type="SAM" id="MobiDB-lite"/>
    </source>
</evidence>
<keyword evidence="2" id="KW-1133">Transmembrane helix</keyword>
<sequence>MFCLSNISTNKTFVAHASLHQKPDPPSQQTNVPQPQPSLNTTKNIKTPSFSKNKLRQRPPNPIVIQIERAVGAGSFRDTEPRHALLFHSLDVVDNKKSVVDWFLGQAVEGALEKNLRITGEWLANNSEKKVRSSGKGILMFMIQWMLPIWAISLLVACGAIKLPFNSPFLDDLIM</sequence>
<evidence type="ECO:0000313" key="4">
    <source>
        <dbReference type="Proteomes" id="UP000188354"/>
    </source>
</evidence>
<organism evidence="3 4">
    <name type="scientific">Lupinus angustifolius</name>
    <name type="common">Narrow-leaved blue lupine</name>
    <dbReference type="NCBI Taxonomy" id="3871"/>
    <lineage>
        <taxon>Eukaryota</taxon>
        <taxon>Viridiplantae</taxon>
        <taxon>Streptophyta</taxon>
        <taxon>Embryophyta</taxon>
        <taxon>Tracheophyta</taxon>
        <taxon>Spermatophyta</taxon>
        <taxon>Magnoliopsida</taxon>
        <taxon>eudicotyledons</taxon>
        <taxon>Gunneridae</taxon>
        <taxon>Pentapetalae</taxon>
        <taxon>rosids</taxon>
        <taxon>fabids</taxon>
        <taxon>Fabales</taxon>
        <taxon>Fabaceae</taxon>
        <taxon>Papilionoideae</taxon>
        <taxon>50 kb inversion clade</taxon>
        <taxon>genistoids sensu lato</taxon>
        <taxon>core genistoids</taxon>
        <taxon>Genisteae</taxon>
        <taxon>Lupinus</taxon>
    </lineage>
</organism>
<dbReference type="Proteomes" id="UP000188354">
    <property type="component" value="Chromosome LG11"/>
</dbReference>
<dbReference type="GO" id="GO:0009773">
    <property type="term" value="P:photosynthetic electron transport in photosystem I"/>
    <property type="evidence" value="ECO:0007669"/>
    <property type="project" value="InterPro"/>
</dbReference>
<dbReference type="OMA" id="LFTIQWI"/>
<evidence type="ECO:0008006" key="5">
    <source>
        <dbReference type="Google" id="ProtNLM"/>
    </source>
</evidence>
<feature type="transmembrane region" description="Helical" evidence="2">
    <location>
        <begin position="138"/>
        <end position="165"/>
    </location>
</feature>
<dbReference type="PANTHER" id="PTHR36340">
    <property type="entry name" value="NAD(P)H DEHYDROGENASE SUBUNIT CRR3, CHLOROPLASTIC-RELATED"/>
    <property type="match status" value="1"/>
</dbReference>
<evidence type="ECO:0000256" key="2">
    <source>
        <dbReference type="SAM" id="Phobius"/>
    </source>
</evidence>
<dbReference type="InterPro" id="IPR038931">
    <property type="entry name" value="CRR3"/>
</dbReference>
<reference evidence="3 4" key="1">
    <citation type="journal article" date="2017" name="Plant Biotechnol. J.">
        <title>A comprehensive draft genome sequence for lupin (Lupinus angustifolius), an emerging health food: insights into plant-microbe interactions and legume evolution.</title>
        <authorList>
            <person name="Hane J.K."/>
            <person name="Ming Y."/>
            <person name="Kamphuis L.G."/>
            <person name="Nelson M.N."/>
            <person name="Garg G."/>
            <person name="Atkins C.A."/>
            <person name="Bayer P.E."/>
            <person name="Bravo A."/>
            <person name="Bringans S."/>
            <person name="Cannon S."/>
            <person name="Edwards D."/>
            <person name="Foley R."/>
            <person name="Gao L.L."/>
            <person name="Harrison M.J."/>
            <person name="Huang W."/>
            <person name="Hurgobin B."/>
            <person name="Li S."/>
            <person name="Liu C.W."/>
            <person name="McGrath A."/>
            <person name="Morahan G."/>
            <person name="Murray J."/>
            <person name="Weller J."/>
            <person name="Jian J."/>
            <person name="Singh K.B."/>
        </authorList>
    </citation>
    <scope>NUCLEOTIDE SEQUENCE [LARGE SCALE GENOMIC DNA]</scope>
    <source>
        <strain evidence="4">cv. Tanjil</strain>
        <tissue evidence="3">Whole plant</tissue>
    </source>
</reference>
<keyword evidence="2" id="KW-0472">Membrane</keyword>
<dbReference type="GO" id="GO:0009535">
    <property type="term" value="C:chloroplast thylakoid membrane"/>
    <property type="evidence" value="ECO:0007669"/>
    <property type="project" value="InterPro"/>
</dbReference>
<dbReference type="GO" id="GO:0010598">
    <property type="term" value="C:NAD(P)H dehydrogenase complex (plastoquinone)"/>
    <property type="evidence" value="ECO:0007669"/>
    <property type="project" value="InterPro"/>
</dbReference>
<dbReference type="STRING" id="3871.A0A1J7HNG3"/>
<evidence type="ECO:0000313" key="3">
    <source>
        <dbReference type="EMBL" id="OIW01963.1"/>
    </source>
</evidence>
<accession>A0A1J7HNG3</accession>
<feature type="compositionally biased region" description="Polar residues" evidence="1">
    <location>
        <begin position="27"/>
        <end position="52"/>
    </location>
</feature>
<gene>
    <name evidence="3" type="ORF">TanjilG_11537</name>
</gene>
<dbReference type="Gramene" id="OIW01963">
    <property type="protein sequence ID" value="OIW01963"/>
    <property type="gene ID" value="TanjilG_11537"/>
</dbReference>
<keyword evidence="2" id="KW-0812">Transmembrane</keyword>
<name>A0A1J7HNG3_LUPAN</name>
<dbReference type="PANTHER" id="PTHR36340:SF1">
    <property type="entry name" value="NAD(P)H DEHYDROGENASE SUBUNIT CRR3, CHLOROPLASTIC-RELATED"/>
    <property type="match status" value="1"/>
</dbReference>